<sequence>MEMKSIFVIDAILIIILLLLGGDTLHGLKGQIQEKKQRRKLFQYFRIIANNQNCLLVVITSKEGIRISFTLNLIIKHSTLQVTQINIASSCSVHPTKRPIWIVRTFDHQSD</sequence>
<comment type="caution">
    <text evidence="2">The sequence shown here is derived from an EMBL/GenBank/DDBJ whole genome shotgun (WGS) entry which is preliminary data.</text>
</comment>
<keyword evidence="1" id="KW-0472">Membrane</keyword>
<evidence type="ECO:0000256" key="1">
    <source>
        <dbReference type="SAM" id="Phobius"/>
    </source>
</evidence>
<feature type="transmembrane region" description="Helical" evidence="1">
    <location>
        <begin position="6"/>
        <end position="28"/>
    </location>
</feature>
<evidence type="ECO:0000313" key="2">
    <source>
        <dbReference type="EMBL" id="KAL2750316.1"/>
    </source>
</evidence>
<dbReference type="Proteomes" id="UP001607303">
    <property type="component" value="Unassembled WGS sequence"/>
</dbReference>
<dbReference type="EMBL" id="JAYRBN010000016">
    <property type="protein sequence ID" value="KAL2750316.1"/>
    <property type="molecule type" value="Genomic_DNA"/>
</dbReference>
<keyword evidence="1" id="KW-1133">Transmembrane helix</keyword>
<dbReference type="AlphaFoldDB" id="A0ABD2CZ56"/>
<gene>
    <name evidence="2" type="ORF">V1477_001447</name>
</gene>
<name>A0ABD2CZ56_VESMC</name>
<reference evidence="2 3" key="1">
    <citation type="journal article" date="2024" name="Ann. Entomol. Soc. Am.">
        <title>Genomic analyses of the southern and eastern yellowjacket wasps (Hymenoptera: Vespidae) reveal evolutionary signatures of social life.</title>
        <authorList>
            <person name="Catto M.A."/>
            <person name="Caine P.B."/>
            <person name="Orr S.E."/>
            <person name="Hunt B.G."/>
            <person name="Goodisman M.A.D."/>
        </authorList>
    </citation>
    <scope>NUCLEOTIDE SEQUENCE [LARGE SCALE GENOMIC DNA]</scope>
    <source>
        <strain evidence="2">232</strain>
        <tissue evidence="2">Head and thorax</tissue>
    </source>
</reference>
<protein>
    <recommendedName>
        <fullName evidence="4">Secreted protein</fullName>
    </recommendedName>
</protein>
<organism evidence="2 3">
    <name type="scientific">Vespula maculifrons</name>
    <name type="common">Eastern yellow jacket</name>
    <name type="synonym">Wasp</name>
    <dbReference type="NCBI Taxonomy" id="7453"/>
    <lineage>
        <taxon>Eukaryota</taxon>
        <taxon>Metazoa</taxon>
        <taxon>Ecdysozoa</taxon>
        <taxon>Arthropoda</taxon>
        <taxon>Hexapoda</taxon>
        <taxon>Insecta</taxon>
        <taxon>Pterygota</taxon>
        <taxon>Neoptera</taxon>
        <taxon>Endopterygota</taxon>
        <taxon>Hymenoptera</taxon>
        <taxon>Apocrita</taxon>
        <taxon>Aculeata</taxon>
        <taxon>Vespoidea</taxon>
        <taxon>Vespidae</taxon>
        <taxon>Vespinae</taxon>
        <taxon>Vespula</taxon>
    </lineage>
</organism>
<keyword evidence="1" id="KW-0812">Transmembrane</keyword>
<keyword evidence="3" id="KW-1185">Reference proteome</keyword>
<evidence type="ECO:0000313" key="3">
    <source>
        <dbReference type="Proteomes" id="UP001607303"/>
    </source>
</evidence>
<accession>A0ABD2CZ56</accession>
<evidence type="ECO:0008006" key="4">
    <source>
        <dbReference type="Google" id="ProtNLM"/>
    </source>
</evidence>
<proteinExistence type="predicted"/>